<dbReference type="AlphaFoldDB" id="A0A1C3RHE2"/>
<gene>
    <name evidence="2" type="ORF">MTBPR1_30063</name>
</gene>
<evidence type="ECO:0000313" key="2">
    <source>
        <dbReference type="EMBL" id="SCA56693.1"/>
    </source>
</evidence>
<dbReference type="Proteomes" id="UP000231658">
    <property type="component" value="Unassembled WGS sequence"/>
</dbReference>
<reference evidence="2 3" key="1">
    <citation type="submission" date="2016-07" db="EMBL/GenBank/DDBJ databases">
        <authorList>
            <person name="Lefevre C.T."/>
        </authorList>
    </citation>
    <scope>NUCLEOTIDE SEQUENCE [LARGE SCALE GENOMIC DNA]</scope>
    <source>
        <strain evidence="2">PR1</strain>
    </source>
</reference>
<proteinExistence type="predicted"/>
<dbReference type="OrthoDB" id="8485511at2"/>
<keyword evidence="1" id="KW-0732">Signal</keyword>
<protein>
    <submittedName>
        <fullName evidence="2">Uncharacterized protein</fullName>
    </submittedName>
</protein>
<feature type="chain" id="PRO_5008680735" evidence="1">
    <location>
        <begin position="24"/>
        <end position="128"/>
    </location>
</feature>
<evidence type="ECO:0000256" key="1">
    <source>
        <dbReference type="SAM" id="SignalP"/>
    </source>
</evidence>
<keyword evidence="3" id="KW-1185">Reference proteome</keyword>
<dbReference type="EMBL" id="FLYE01000023">
    <property type="protein sequence ID" value="SCA56693.1"/>
    <property type="molecule type" value="Genomic_DNA"/>
</dbReference>
<feature type="signal peptide" evidence="1">
    <location>
        <begin position="1"/>
        <end position="23"/>
    </location>
</feature>
<accession>A0A1C3RHE2</accession>
<evidence type="ECO:0000313" key="3">
    <source>
        <dbReference type="Proteomes" id="UP000231658"/>
    </source>
</evidence>
<name>A0A1C3RHE2_9PROT</name>
<sequence length="128" mass="14495">MKRSSLFAIAIAATTAMSFGAQAGSVIEYSDTWKPGFSYDDGTNQYTRMKYVEEDTGYYPDSKMMTVTKTSNTLKPGYTPDDNGSYYKVVQVPNPKYGTKLVRKTPHEQKEWALDHSYDDGKDVYIKN</sequence>
<dbReference type="RefSeq" id="WP_069188777.1">
    <property type="nucleotide sequence ID" value="NZ_FLYE01000023.1"/>
</dbReference>
<organism evidence="2 3">
    <name type="scientific">Candidatus Terasakiella magnetica</name>
    <dbReference type="NCBI Taxonomy" id="1867952"/>
    <lineage>
        <taxon>Bacteria</taxon>
        <taxon>Pseudomonadati</taxon>
        <taxon>Pseudomonadota</taxon>
        <taxon>Alphaproteobacteria</taxon>
        <taxon>Rhodospirillales</taxon>
        <taxon>Terasakiellaceae</taxon>
        <taxon>Terasakiella</taxon>
    </lineage>
</organism>